<keyword evidence="2" id="KW-0472">Membrane</keyword>
<dbReference type="InterPro" id="IPR000757">
    <property type="entry name" value="Beta-glucanase-like"/>
</dbReference>
<dbReference type="SUPFAM" id="SSF49899">
    <property type="entry name" value="Concanavalin A-like lectins/glucanases"/>
    <property type="match status" value="1"/>
</dbReference>
<feature type="region of interest" description="Disordered" evidence="1">
    <location>
        <begin position="329"/>
        <end position="387"/>
    </location>
</feature>
<keyword evidence="2" id="KW-1133">Transmembrane helix</keyword>
<evidence type="ECO:0000256" key="1">
    <source>
        <dbReference type="SAM" id="MobiDB-lite"/>
    </source>
</evidence>
<reference evidence="4 5" key="1">
    <citation type="submission" date="2024-10" db="EMBL/GenBank/DDBJ databases">
        <title>Updated reference genomes for cyclostephanoid diatoms.</title>
        <authorList>
            <person name="Roberts W.R."/>
            <person name="Alverson A.J."/>
        </authorList>
    </citation>
    <scope>NUCLEOTIDE SEQUENCE [LARGE SCALE GENOMIC DNA]</scope>
    <source>
        <strain evidence="4 5">AJA228-03</strain>
    </source>
</reference>
<evidence type="ECO:0000313" key="5">
    <source>
        <dbReference type="Proteomes" id="UP001530377"/>
    </source>
</evidence>
<dbReference type="InterPro" id="IPR013320">
    <property type="entry name" value="ConA-like_dom_sf"/>
</dbReference>
<dbReference type="InterPro" id="IPR050546">
    <property type="entry name" value="Glycosyl_Hydrlase_16"/>
</dbReference>
<dbReference type="EMBL" id="JALLPB020000074">
    <property type="protein sequence ID" value="KAL3822136.1"/>
    <property type="molecule type" value="Genomic_DNA"/>
</dbReference>
<feature type="domain" description="GH16" evidence="3">
    <location>
        <begin position="363"/>
        <end position="610"/>
    </location>
</feature>
<dbReference type="PANTHER" id="PTHR10963:SF24">
    <property type="entry name" value="GLYCOSIDASE C21B10.07-RELATED"/>
    <property type="match status" value="1"/>
</dbReference>
<organism evidence="4 5">
    <name type="scientific">Cyclostephanos tholiformis</name>
    <dbReference type="NCBI Taxonomy" id="382380"/>
    <lineage>
        <taxon>Eukaryota</taxon>
        <taxon>Sar</taxon>
        <taxon>Stramenopiles</taxon>
        <taxon>Ochrophyta</taxon>
        <taxon>Bacillariophyta</taxon>
        <taxon>Coscinodiscophyceae</taxon>
        <taxon>Thalassiosirophycidae</taxon>
        <taxon>Stephanodiscales</taxon>
        <taxon>Stephanodiscaceae</taxon>
        <taxon>Cyclostephanos</taxon>
    </lineage>
</organism>
<feature type="compositionally biased region" description="Basic and acidic residues" evidence="1">
    <location>
        <begin position="169"/>
        <end position="183"/>
    </location>
</feature>
<comment type="caution">
    <text evidence="4">The sequence shown here is derived from an EMBL/GenBank/DDBJ whole genome shotgun (WGS) entry which is preliminary data.</text>
</comment>
<proteinExistence type="predicted"/>
<dbReference type="PROSITE" id="PS51762">
    <property type="entry name" value="GH16_2"/>
    <property type="match status" value="1"/>
</dbReference>
<feature type="region of interest" description="Disordered" evidence="1">
    <location>
        <begin position="1"/>
        <end position="46"/>
    </location>
</feature>
<protein>
    <recommendedName>
        <fullName evidence="3">GH16 domain-containing protein</fullName>
    </recommendedName>
</protein>
<dbReference type="Pfam" id="PF26113">
    <property type="entry name" value="GH16_XgeA"/>
    <property type="match status" value="1"/>
</dbReference>
<name>A0ABD3SCH7_9STRA</name>
<feature type="compositionally biased region" description="Basic and acidic residues" evidence="1">
    <location>
        <begin position="1"/>
        <end position="11"/>
    </location>
</feature>
<dbReference type="AlphaFoldDB" id="A0ABD3SCH7"/>
<dbReference type="Proteomes" id="UP001530377">
    <property type="component" value="Unassembled WGS sequence"/>
</dbReference>
<keyword evidence="5" id="KW-1185">Reference proteome</keyword>
<feature type="region of interest" description="Disordered" evidence="1">
    <location>
        <begin position="158"/>
        <end position="183"/>
    </location>
</feature>
<gene>
    <name evidence="4" type="ORF">ACHAXA_011914</name>
</gene>
<dbReference type="PANTHER" id="PTHR10963">
    <property type="entry name" value="GLYCOSYL HYDROLASE-RELATED"/>
    <property type="match status" value="1"/>
</dbReference>
<sequence length="685" mass="75345">MFSPDDEHERTSLLASSSSSSSTAPRPRPDVASSLRRSTMTSNEIRAIKSRADRLVEDCLDDDDDDSRGALGRADVDYECDDASGGMFARDELGEVGVDHDDGPVSAEDLEMLSRTVAVIWPGLGDAGDRIAEGSTSSSPLSDRVHLSTIRLRDSVRRGGSGRLPRLPSHAEIEKGDGGEEGAKWTSPPPGMVMLPPRVICTLVIAVFVLTLIVAALLLGLGALAAGPPLQPVGEYRILEVQEGDDFWSYYDFYAGKDSAGSNGFITYVSRDVGEREGIIDVVTEVVPERRMIEIYEDGDVRGEVDWMAEDLAFLDQLSRLKAENIGKNASSAAGATKRANEGESTAEERKKVATKDTLRDQDAMSDSPPPRLEPFNPDDDSNNTGISTETFVIISSSPTPEGPRNSIRLEGLRRFNRGLFIIDLRHMPAGCGTWPAFWLTDEANWPVNGEIDIVEGVSYQDTAKTALHATKECLMDDVPEGSKTGSWDTAVGIPNKKTGIPDMTFRYAQNCFVYDPHQWINQGCVATDVKLEGRSLGVPLNANGGGVYALEWDPANRHIRTWVFSPHGRVPSNLRDALRTATNADVETRVAPDTNQWGLPYGYFPIGDGTNCPASHFRNMRLVINLAFCGSVAGNRYFMDCPQQFKKFKTCNEWVASNPDELKEAYWKIRGVYVYERAWERQWS</sequence>
<accession>A0ABD3SCH7</accession>
<keyword evidence="2" id="KW-0812">Transmembrane</keyword>
<evidence type="ECO:0000259" key="3">
    <source>
        <dbReference type="PROSITE" id="PS51762"/>
    </source>
</evidence>
<evidence type="ECO:0000313" key="4">
    <source>
        <dbReference type="EMBL" id="KAL3822136.1"/>
    </source>
</evidence>
<feature type="compositionally biased region" description="Polar residues" evidence="1">
    <location>
        <begin position="35"/>
        <end position="44"/>
    </location>
</feature>
<feature type="compositionally biased region" description="Basic and acidic residues" evidence="1">
    <location>
        <begin position="339"/>
        <end position="363"/>
    </location>
</feature>
<dbReference type="Gene3D" id="2.60.120.200">
    <property type="match status" value="1"/>
</dbReference>
<feature type="compositionally biased region" description="Low complexity" evidence="1">
    <location>
        <begin position="12"/>
        <end position="24"/>
    </location>
</feature>
<evidence type="ECO:0000256" key="2">
    <source>
        <dbReference type="SAM" id="Phobius"/>
    </source>
</evidence>
<feature type="transmembrane region" description="Helical" evidence="2">
    <location>
        <begin position="199"/>
        <end position="225"/>
    </location>
</feature>